<reference evidence="2 3" key="1">
    <citation type="journal article" date="2017" name="Mol. Plant">
        <title>The Genome of Medicinal Plant Macleaya cordata Provides New Insights into Benzylisoquinoline Alkaloids Metabolism.</title>
        <authorList>
            <person name="Liu X."/>
            <person name="Liu Y."/>
            <person name="Huang P."/>
            <person name="Ma Y."/>
            <person name="Qing Z."/>
            <person name="Tang Q."/>
            <person name="Cao H."/>
            <person name="Cheng P."/>
            <person name="Zheng Y."/>
            <person name="Yuan Z."/>
            <person name="Zhou Y."/>
            <person name="Liu J."/>
            <person name="Tang Z."/>
            <person name="Zhuo Y."/>
            <person name="Zhang Y."/>
            <person name="Yu L."/>
            <person name="Huang J."/>
            <person name="Yang P."/>
            <person name="Peng Q."/>
            <person name="Zhang J."/>
            <person name="Jiang W."/>
            <person name="Zhang Z."/>
            <person name="Lin K."/>
            <person name="Ro D.K."/>
            <person name="Chen X."/>
            <person name="Xiong X."/>
            <person name="Shang Y."/>
            <person name="Huang S."/>
            <person name="Zeng J."/>
        </authorList>
    </citation>
    <scope>NUCLEOTIDE SEQUENCE [LARGE SCALE GENOMIC DNA]</scope>
    <source>
        <strain evidence="3">cv. BLH2017</strain>
        <tissue evidence="2">Root</tissue>
    </source>
</reference>
<evidence type="ECO:0000313" key="3">
    <source>
        <dbReference type="Proteomes" id="UP000195402"/>
    </source>
</evidence>
<gene>
    <name evidence="2" type="ORF">BVC80_887g59</name>
</gene>
<dbReference type="STRING" id="56857.A0A200RDH7"/>
<accession>A0A200RDH7</accession>
<name>A0A200RDH7_MACCD</name>
<protein>
    <submittedName>
        <fullName evidence="2">Magnesium transporter NIPA</fullName>
    </submittedName>
</protein>
<keyword evidence="3" id="KW-1185">Reference proteome</keyword>
<dbReference type="Proteomes" id="UP000195402">
    <property type="component" value="Unassembled WGS sequence"/>
</dbReference>
<feature type="domain" description="Cathepsin propeptide inhibitor" evidence="1">
    <location>
        <begin position="58"/>
        <end position="113"/>
    </location>
</feature>
<dbReference type="OMA" id="WFANLNC"/>
<comment type="caution">
    <text evidence="2">The sequence shown here is derived from an EMBL/GenBank/DDBJ whole genome shotgun (WGS) entry which is preliminary data.</text>
</comment>
<dbReference type="AlphaFoldDB" id="A0A200RDH7"/>
<dbReference type="InterPro" id="IPR038765">
    <property type="entry name" value="Papain-like_cys_pep_sf"/>
</dbReference>
<evidence type="ECO:0000313" key="2">
    <source>
        <dbReference type="EMBL" id="OVA20772.1"/>
    </source>
</evidence>
<organism evidence="2 3">
    <name type="scientific">Macleaya cordata</name>
    <name type="common">Five-seeded plume-poppy</name>
    <name type="synonym">Bocconia cordata</name>
    <dbReference type="NCBI Taxonomy" id="56857"/>
    <lineage>
        <taxon>Eukaryota</taxon>
        <taxon>Viridiplantae</taxon>
        <taxon>Streptophyta</taxon>
        <taxon>Embryophyta</taxon>
        <taxon>Tracheophyta</taxon>
        <taxon>Spermatophyta</taxon>
        <taxon>Magnoliopsida</taxon>
        <taxon>Ranunculales</taxon>
        <taxon>Papaveraceae</taxon>
        <taxon>Papaveroideae</taxon>
        <taxon>Macleaya</taxon>
    </lineage>
</organism>
<dbReference type="InParanoid" id="A0A200RDH7"/>
<proteinExistence type="predicted"/>
<dbReference type="OrthoDB" id="1860964at2759"/>
<dbReference type="InterPro" id="IPR013201">
    <property type="entry name" value="Prot_inhib_I29"/>
</dbReference>
<dbReference type="EMBL" id="MVGT01000057">
    <property type="protein sequence ID" value="OVA20772.1"/>
    <property type="molecule type" value="Genomic_DNA"/>
</dbReference>
<dbReference type="Pfam" id="PF08246">
    <property type="entry name" value="Inhibitor_I29"/>
    <property type="match status" value="1"/>
</dbReference>
<sequence>MKSLVLAVTSSFFIGSSFIVHNKGLKATQGSASGAVPRERIDFDDKDLESEESLWNLYGRWMSYYQVTHDPKEKQERFKIFKENVHFIHDFRKNDNSFGLALNKFADISGDEYARDWMGCRVPIDDESD</sequence>
<dbReference type="SMART" id="SM00848">
    <property type="entry name" value="Inhibitor_I29"/>
    <property type="match status" value="1"/>
</dbReference>
<dbReference type="Gene3D" id="1.10.287.2250">
    <property type="match status" value="1"/>
</dbReference>
<dbReference type="SUPFAM" id="SSF54001">
    <property type="entry name" value="Cysteine proteinases"/>
    <property type="match status" value="1"/>
</dbReference>
<evidence type="ECO:0000259" key="1">
    <source>
        <dbReference type="SMART" id="SM00848"/>
    </source>
</evidence>